<dbReference type="OrthoDB" id="691329at2759"/>
<dbReference type="Proteomes" id="UP000694853">
    <property type="component" value="Unplaced"/>
</dbReference>
<accession>A0A8B8MJR1</accession>
<dbReference type="KEGG" id="aprc:113874120"/>
<dbReference type="GeneID" id="113874120"/>
<sequence length="357" mass="40580">MASSTPKTQKRLLDFLNENQEPFILEAYLSEREYYSKRWILRGDSSNSSKKPPTSCLNKKKKAHFPFCKVLKALCNKLAFHRESKNVLTKVNDQRNKHACVPQPNWVNHILQFSSASNSTMFNSCSNIDEEGTSIVSHKDQHLVYSHTLCNMGLQRNSRRKRQRSIKGSPKALGKIPLRRVPNVNENVGVMQQRIKSCGVILPKKITEESLLSAAIWSSLLGQSMKKGRTKELKELIPGTNDVSQILKSKRVLHRIKKMLFDCVKDIAITLPKEGDRKKGYTQFMGPLDLGRLVRRRPGDGANLTYLFTVDYLNSIMDWSNFEPHVKDISAEITDAILDNINSEIVLEMIGTLTPNI</sequence>
<proteinExistence type="predicted"/>
<evidence type="ECO:0000313" key="2">
    <source>
        <dbReference type="RefSeq" id="XP_027368143.1"/>
    </source>
</evidence>
<evidence type="ECO:0000313" key="1">
    <source>
        <dbReference type="Proteomes" id="UP000694853"/>
    </source>
</evidence>
<organism evidence="1 2">
    <name type="scientific">Abrus precatorius</name>
    <name type="common">Indian licorice</name>
    <name type="synonym">Glycine abrus</name>
    <dbReference type="NCBI Taxonomy" id="3816"/>
    <lineage>
        <taxon>Eukaryota</taxon>
        <taxon>Viridiplantae</taxon>
        <taxon>Streptophyta</taxon>
        <taxon>Embryophyta</taxon>
        <taxon>Tracheophyta</taxon>
        <taxon>Spermatophyta</taxon>
        <taxon>Magnoliopsida</taxon>
        <taxon>eudicotyledons</taxon>
        <taxon>Gunneridae</taxon>
        <taxon>Pentapetalae</taxon>
        <taxon>rosids</taxon>
        <taxon>fabids</taxon>
        <taxon>Fabales</taxon>
        <taxon>Fabaceae</taxon>
        <taxon>Papilionoideae</taxon>
        <taxon>50 kb inversion clade</taxon>
        <taxon>NPAAA clade</taxon>
        <taxon>indigoferoid/millettioid clade</taxon>
        <taxon>Abreae</taxon>
        <taxon>Abrus</taxon>
    </lineage>
</organism>
<name>A0A8B8MJR1_ABRPR</name>
<protein>
    <submittedName>
        <fullName evidence="2">Uncharacterized protein LOC113874120</fullName>
    </submittedName>
</protein>
<dbReference type="PANTHER" id="PTHR37613">
    <property type="entry name" value="DUF4378 DOMAIN PROTEIN"/>
    <property type="match status" value="1"/>
</dbReference>
<dbReference type="AlphaFoldDB" id="A0A8B8MJR1"/>
<dbReference type="RefSeq" id="XP_027368143.1">
    <property type="nucleotide sequence ID" value="XM_027512342.1"/>
</dbReference>
<keyword evidence="1" id="KW-1185">Reference proteome</keyword>
<reference evidence="2" key="2">
    <citation type="submission" date="2025-08" db="UniProtKB">
        <authorList>
            <consortium name="RefSeq"/>
        </authorList>
    </citation>
    <scope>IDENTIFICATION</scope>
    <source>
        <tissue evidence="2">Young leaves</tissue>
    </source>
</reference>
<gene>
    <name evidence="2" type="primary">LOC113874120</name>
</gene>
<reference evidence="1" key="1">
    <citation type="journal article" date="2019" name="Toxins">
        <title>Detection of Abrin-Like and Prepropulchellin-Like Toxin Genes and Transcripts Using Whole Genome Sequencing and Full-Length Transcript Sequencing of Abrus precatorius.</title>
        <authorList>
            <person name="Hovde B.T."/>
            <person name="Daligault H.E."/>
            <person name="Hanschen E.R."/>
            <person name="Kunde Y.A."/>
            <person name="Johnson M.B."/>
            <person name="Starkenburg S.R."/>
            <person name="Johnson S.L."/>
        </authorList>
    </citation>
    <scope>NUCLEOTIDE SEQUENCE [LARGE SCALE GENOMIC DNA]</scope>
</reference>
<dbReference type="PANTHER" id="PTHR37613:SF5">
    <property type="entry name" value="DUF4378 DOMAIN-CONTAINING PROTEIN"/>
    <property type="match status" value="1"/>
</dbReference>